<evidence type="ECO:0000313" key="1">
    <source>
        <dbReference type="EMBL" id="KAJ5504317.1"/>
    </source>
</evidence>
<name>A0A9W9XVT7_9EURO</name>
<proteinExistence type="predicted"/>
<protein>
    <submittedName>
        <fullName evidence="1">Uncharacterized protein</fullName>
    </submittedName>
</protein>
<dbReference type="OrthoDB" id="5376804at2759"/>
<dbReference type="AlphaFoldDB" id="A0A9W9XVT7"/>
<gene>
    <name evidence="1" type="ORF">N7463_007191</name>
</gene>
<accession>A0A9W9XVT7</accession>
<sequence length="140" mass="15888">MPLLENERAIYYYVKTINSTMEGKIPREKVSEATDAVRDPDSFLLSSWIQDHIAPESMPPVNESVPLEFNELYAYAGQYDLVLHFPDNSSKPSYPMTASAIWALSQYMQHLFFTNITTGSNTTTAYQTSFGRMQSDITGR</sequence>
<comment type="caution">
    <text evidence="1">The sequence shown here is derived from an EMBL/GenBank/DDBJ whole genome shotgun (WGS) entry which is preliminary data.</text>
</comment>
<evidence type="ECO:0000313" key="2">
    <source>
        <dbReference type="Proteomes" id="UP001149954"/>
    </source>
</evidence>
<reference evidence="1" key="2">
    <citation type="journal article" date="2023" name="IMA Fungus">
        <title>Comparative genomic study of the Penicillium genus elucidates a diverse pangenome and 15 lateral gene transfer events.</title>
        <authorList>
            <person name="Petersen C."/>
            <person name="Sorensen T."/>
            <person name="Nielsen M.R."/>
            <person name="Sondergaard T.E."/>
            <person name="Sorensen J.L."/>
            <person name="Fitzpatrick D.A."/>
            <person name="Frisvad J.C."/>
            <person name="Nielsen K.L."/>
        </authorList>
    </citation>
    <scope>NUCLEOTIDE SEQUENCE</scope>
    <source>
        <strain evidence="1">IBT 29495</strain>
    </source>
</reference>
<keyword evidence="2" id="KW-1185">Reference proteome</keyword>
<reference evidence="1" key="1">
    <citation type="submission" date="2022-12" db="EMBL/GenBank/DDBJ databases">
        <authorList>
            <person name="Petersen C."/>
        </authorList>
    </citation>
    <scope>NUCLEOTIDE SEQUENCE</scope>
    <source>
        <strain evidence="1">IBT 29495</strain>
    </source>
</reference>
<dbReference type="Proteomes" id="UP001149954">
    <property type="component" value="Unassembled WGS sequence"/>
</dbReference>
<organism evidence="1 2">
    <name type="scientific">Penicillium fimorum</name>
    <dbReference type="NCBI Taxonomy" id="1882269"/>
    <lineage>
        <taxon>Eukaryota</taxon>
        <taxon>Fungi</taxon>
        <taxon>Dikarya</taxon>
        <taxon>Ascomycota</taxon>
        <taxon>Pezizomycotina</taxon>
        <taxon>Eurotiomycetes</taxon>
        <taxon>Eurotiomycetidae</taxon>
        <taxon>Eurotiales</taxon>
        <taxon>Aspergillaceae</taxon>
        <taxon>Penicillium</taxon>
    </lineage>
</organism>
<dbReference type="EMBL" id="JAPWDS010000003">
    <property type="protein sequence ID" value="KAJ5504317.1"/>
    <property type="molecule type" value="Genomic_DNA"/>
</dbReference>